<dbReference type="InterPro" id="IPR043502">
    <property type="entry name" value="DNA/RNA_pol_sf"/>
</dbReference>
<organism evidence="3">
    <name type="scientific">Fagus sylvatica</name>
    <name type="common">Beechnut</name>
    <dbReference type="NCBI Taxonomy" id="28930"/>
    <lineage>
        <taxon>Eukaryota</taxon>
        <taxon>Viridiplantae</taxon>
        <taxon>Streptophyta</taxon>
        <taxon>Embryophyta</taxon>
        <taxon>Tracheophyta</taxon>
        <taxon>Spermatophyta</taxon>
        <taxon>Magnoliopsida</taxon>
        <taxon>eudicotyledons</taxon>
        <taxon>Gunneridae</taxon>
        <taxon>Pentapetalae</taxon>
        <taxon>rosids</taxon>
        <taxon>fabids</taxon>
        <taxon>Fagales</taxon>
        <taxon>Fagaceae</taxon>
        <taxon>Fagus</taxon>
    </lineage>
</organism>
<dbReference type="PANTHER" id="PTHR33116">
    <property type="entry name" value="REVERSE TRANSCRIPTASE ZINC-BINDING DOMAIN-CONTAINING PROTEIN-RELATED-RELATED"/>
    <property type="match status" value="1"/>
</dbReference>
<sequence>MGGRRWFNIESKSFEFVLEGVGVRIIERGRNSVSNISLGKEGAKWLGIGMAAIVKLSPEQSFVRTHREEGRVFILQKNKNDRGRYVSVIEYGAKNRMGSVVIPEGHDRWGWRGFSLALNGVMGKSQPAANQASTSRGPSRPPSSENGNGEAKKGKSQLGPQSSLSFKSAVMSDKIFTENNGTQRDISKKQDHKDTSTVNTRGPHVELILKINLVLGPSGNWEVHETKIIDPTVGAKPLIHPGAQQKVHQGAKAKQPAQHGANHVEAHKTHGSKIPPRREWRPRAMSSAQSSREPSPSPRTDPDLPIDTVKDPEASQNALLSATLRRLGSDTENEVQIAGDATRWLLRLRDGRSLVLPAACFCRSGVTHGTDDMDQAIVPVYDGDTPEISENWSEVDSMVDSVMDSALETYADVEKMTPHAGDQSPLMIEPIAISYPSGDENKKGEGIPASTHPEVSTWALEKYEEFGAYLGASYEGYEAEVMNLLCAIDRSGRKEDNGLTPKPATTKKGTRELKNLIVSWNVRGLNDGSKRLMVRHLLKQWKADLVCLQETKLQSLSRGLVRSLWGGHHVDWLFVGSNGASGGILLLWDNRSLERVDEALGLHTASCKFRSVSSGFEWAFTGVYGPHELSARRNLWDEMSGVVSWWDVPWIVGGDFNVVCYPSERVGAMHITPAMQEFTDFIFSNGLMDIPMAGGRYTWSNNHSRSRLDRFLFSPTVEEHFTMVTQRRLPRLCSDHFPILLECGSIPYGKSPFRFENMWLKSESFHEKVKRWWESYVFQGSPSFVLACKLRALKQDLKIWNEEEFGNIDGRKNSLLSSVKSLDELEDARPLSDAELVQRDQERTELERIILLDEICWRQKSRALWLREGDRNTKYFHRIANSHRRKNSIGSIIVDGETITDPAAINVKIVDFYKTLFTENGPRRPTLDDLTVPTIDETDVVCLDRAFTEEEVLEAVKHMNGDKAPGPDGFSLAFFQACWDILKADLMQVFHQFHEHGTFEKSINATFIALIPKKPGAMEMKDFRPISLISGVYKILAKVLANRLKLVVGKVVSAPQNAFVQGRQILDSVLIANECLDSRLRSGVPGVVCKLDLEKAYDHVHWGFLLYMLRRCGFTRRWRRWIFMCISTARFSVLINGTPCGFFANSRGLRQGDPLSPLLFILVMEALSRLLSRAREGGFISGYDIGQTNFLSISHLLFADDTLILCGADSDQLWHLKGVFVWFQAASGLKINLGKSELVPVGNVPDVEGLAAVLGCKVAELPIIYLGLPLGSSFKDQSIWNGIIEKTEKRLAGWKRMYLSKGGKLTLIKSTLSNLPTYYLSLFPIPVGVAHRIEKIQRDFLWVGMGGEFKYHLVSWDRVCTPIHCGGLGIRNLVTFNQALLGKWLWRYATEREALWRKIVDLKYGSMGGGWCSSIVQGTYGTSLWKTIRKGWPRFAAYASFKVGNGALLSFWQDHWCGDTSLMVRFPELYRIASHPEASIQDLMIFDGTNHHWDVNFTRLVHDWELESVADFLDVLYSVVPRPGEIDNICWTPSSNKVFSVNSYYKVLTSPNHRPFPWKRVWKSLVPSKINFFMWTAVLGKVLTIDNLRKRRLMLIDWCCMCKATGESIDHLFLHCSIARDLWSLAFSAFGVWWVMPCHILELLHCWSTGFKSHRSAHLWDFIPHCIMWVIWRERNARSFEDTECTVPGLKQLFLTSLFEWANASACERLILLDTDAKELRDYSILLYHCGFYEQSLQYLKLYQDTKGSSLKSKLSDSLSSLEEDAVEKLIIRLNLILMEEGWSRPSYVRNYIGNNSEPCSRIPGVAMLFAKIAECVEPEILELSVLAVNNLCYDGVELMR</sequence>
<gene>
    <name evidence="3" type="ORF">FSB_LOCUS48399</name>
</gene>
<feature type="domain" description="Reverse transcriptase" evidence="2">
    <location>
        <begin position="992"/>
        <end position="1270"/>
    </location>
</feature>
<dbReference type="Pfam" id="PF03372">
    <property type="entry name" value="Exo_endo_phos"/>
    <property type="match status" value="1"/>
</dbReference>
<dbReference type="Pfam" id="PF13966">
    <property type="entry name" value="zf-RVT"/>
    <property type="match status" value="1"/>
</dbReference>
<accession>A0A2N9I380</accession>
<dbReference type="InterPro" id="IPR005135">
    <property type="entry name" value="Endo/exonuclease/phosphatase"/>
</dbReference>
<dbReference type="EMBL" id="OIVN01005024">
    <property type="protein sequence ID" value="SPD20517.1"/>
    <property type="molecule type" value="Genomic_DNA"/>
</dbReference>
<dbReference type="CDD" id="cd01650">
    <property type="entry name" value="RT_nLTR_like"/>
    <property type="match status" value="1"/>
</dbReference>
<dbReference type="GO" id="GO:0003677">
    <property type="term" value="F:DNA binding"/>
    <property type="evidence" value="ECO:0007669"/>
    <property type="project" value="InterPro"/>
</dbReference>
<feature type="region of interest" description="Disordered" evidence="1">
    <location>
        <begin position="243"/>
        <end position="313"/>
    </location>
</feature>
<dbReference type="SUPFAM" id="SSF56672">
    <property type="entry name" value="DNA/RNA polymerases"/>
    <property type="match status" value="1"/>
</dbReference>
<evidence type="ECO:0000259" key="2">
    <source>
        <dbReference type="PROSITE" id="PS50878"/>
    </source>
</evidence>
<dbReference type="InterPro" id="IPR000477">
    <property type="entry name" value="RT_dom"/>
</dbReference>
<feature type="compositionally biased region" description="Low complexity" evidence="1">
    <location>
        <begin position="133"/>
        <end position="144"/>
    </location>
</feature>
<proteinExistence type="predicted"/>
<dbReference type="PROSITE" id="PS50878">
    <property type="entry name" value="RT_POL"/>
    <property type="match status" value="1"/>
</dbReference>
<dbReference type="Gene3D" id="3.60.10.10">
    <property type="entry name" value="Endonuclease/exonuclease/phosphatase"/>
    <property type="match status" value="1"/>
</dbReference>
<feature type="region of interest" description="Disordered" evidence="1">
    <location>
        <begin position="177"/>
        <end position="199"/>
    </location>
</feature>
<dbReference type="InterPro" id="IPR020847">
    <property type="entry name" value="AP_endonuclease_F1_BS"/>
</dbReference>
<dbReference type="Pfam" id="PF00078">
    <property type="entry name" value="RVT_1"/>
    <property type="match status" value="1"/>
</dbReference>
<evidence type="ECO:0000256" key="1">
    <source>
        <dbReference type="SAM" id="MobiDB-lite"/>
    </source>
</evidence>
<dbReference type="PANTHER" id="PTHR33116:SF78">
    <property type="entry name" value="OS12G0587133 PROTEIN"/>
    <property type="match status" value="1"/>
</dbReference>
<feature type="compositionally biased region" description="Basic and acidic residues" evidence="1">
    <location>
        <begin position="185"/>
        <end position="195"/>
    </location>
</feature>
<dbReference type="PROSITE" id="PS00726">
    <property type="entry name" value="AP_NUCLEASE_F1_1"/>
    <property type="match status" value="1"/>
</dbReference>
<dbReference type="GO" id="GO:0006281">
    <property type="term" value="P:DNA repair"/>
    <property type="evidence" value="ECO:0007669"/>
    <property type="project" value="InterPro"/>
</dbReference>
<evidence type="ECO:0000313" key="3">
    <source>
        <dbReference type="EMBL" id="SPD20517.1"/>
    </source>
</evidence>
<dbReference type="SUPFAM" id="SSF56219">
    <property type="entry name" value="DNase I-like"/>
    <property type="match status" value="1"/>
</dbReference>
<protein>
    <recommendedName>
        <fullName evidence="2">Reverse transcriptase domain-containing protein</fullName>
    </recommendedName>
</protein>
<reference evidence="3" key="1">
    <citation type="submission" date="2018-02" db="EMBL/GenBank/DDBJ databases">
        <authorList>
            <person name="Cohen D.B."/>
            <person name="Kent A.D."/>
        </authorList>
    </citation>
    <scope>NUCLEOTIDE SEQUENCE</scope>
</reference>
<dbReference type="InterPro" id="IPR026960">
    <property type="entry name" value="RVT-Znf"/>
</dbReference>
<name>A0A2N9I380_FAGSY</name>
<dbReference type="InterPro" id="IPR036691">
    <property type="entry name" value="Endo/exonu/phosph_ase_sf"/>
</dbReference>
<dbReference type="GO" id="GO:0004519">
    <property type="term" value="F:endonuclease activity"/>
    <property type="evidence" value="ECO:0007669"/>
    <property type="project" value="InterPro"/>
</dbReference>
<feature type="region of interest" description="Disordered" evidence="1">
    <location>
        <begin position="124"/>
        <end position="164"/>
    </location>
</feature>